<keyword evidence="15" id="KW-1185">Reference proteome</keyword>
<evidence type="ECO:0000256" key="9">
    <source>
        <dbReference type="ARBA" id="ARBA00023012"/>
    </source>
</evidence>
<evidence type="ECO:0000256" key="5">
    <source>
        <dbReference type="ARBA" id="ARBA00022679"/>
    </source>
</evidence>
<dbReference type="InterPro" id="IPR005467">
    <property type="entry name" value="His_kinase_dom"/>
</dbReference>
<dbReference type="PANTHER" id="PTHR45436:SF5">
    <property type="entry name" value="SENSOR HISTIDINE KINASE TRCS"/>
    <property type="match status" value="1"/>
</dbReference>
<dbReference type="OrthoDB" id="5499837at2"/>
<keyword evidence="5" id="KW-0808">Transferase</keyword>
<name>A0A4U0SBD5_9ACTN</name>
<dbReference type="Pfam" id="PF00672">
    <property type="entry name" value="HAMP"/>
    <property type="match status" value="1"/>
</dbReference>
<dbReference type="SMART" id="SM00388">
    <property type="entry name" value="HisKA"/>
    <property type="match status" value="1"/>
</dbReference>
<keyword evidence="4" id="KW-0597">Phosphoprotein</keyword>
<keyword evidence="11" id="KW-0472">Membrane</keyword>
<feature type="region of interest" description="Disordered" evidence="10">
    <location>
        <begin position="1"/>
        <end position="26"/>
    </location>
</feature>
<dbReference type="AlphaFoldDB" id="A0A4U0SBD5"/>
<evidence type="ECO:0000259" key="12">
    <source>
        <dbReference type="PROSITE" id="PS50109"/>
    </source>
</evidence>
<keyword evidence="8 11" id="KW-1133">Transmembrane helix</keyword>
<evidence type="ECO:0000256" key="4">
    <source>
        <dbReference type="ARBA" id="ARBA00022553"/>
    </source>
</evidence>
<evidence type="ECO:0000256" key="2">
    <source>
        <dbReference type="ARBA" id="ARBA00004236"/>
    </source>
</evidence>
<dbReference type="EC" id="2.7.13.3" evidence="3"/>
<keyword evidence="9" id="KW-0902">Two-component regulatory system</keyword>
<comment type="caution">
    <text evidence="14">The sequence shown here is derived from an EMBL/GenBank/DDBJ whole genome shotgun (WGS) entry which is preliminary data.</text>
</comment>
<evidence type="ECO:0000256" key="11">
    <source>
        <dbReference type="SAM" id="Phobius"/>
    </source>
</evidence>
<comment type="subcellular location">
    <subcellularLocation>
        <location evidence="2">Cell membrane</location>
    </subcellularLocation>
</comment>
<evidence type="ECO:0000313" key="14">
    <source>
        <dbReference type="EMBL" id="TKA06670.1"/>
    </source>
</evidence>
<dbReference type="InterPro" id="IPR036890">
    <property type="entry name" value="HATPase_C_sf"/>
</dbReference>
<keyword evidence="7 14" id="KW-0418">Kinase</keyword>
<dbReference type="InterPro" id="IPR003594">
    <property type="entry name" value="HATPase_dom"/>
</dbReference>
<feature type="domain" description="Histidine kinase" evidence="12">
    <location>
        <begin position="264"/>
        <end position="463"/>
    </location>
</feature>
<protein>
    <recommendedName>
        <fullName evidence="3">histidine kinase</fullName>
        <ecNumber evidence="3">2.7.13.3</ecNumber>
    </recommendedName>
</protein>
<dbReference type="SUPFAM" id="SSF47384">
    <property type="entry name" value="Homodimeric domain of signal transducing histidine kinase"/>
    <property type="match status" value="1"/>
</dbReference>
<evidence type="ECO:0000256" key="6">
    <source>
        <dbReference type="ARBA" id="ARBA00022692"/>
    </source>
</evidence>
<evidence type="ECO:0000256" key="3">
    <source>
        <dbReference type="ARBA" id="ARBA00012438"/>
    </source>
</evidence>
<dbReference type="SMART" id="SM00387">
    <property type="entry name" value="HATPase_c"/>
    <property type="match status" value="1"/>
</dbReference>
<evidence type="ECO:0000259" key="13">
    <source>
        <dbReference type="PROSITE" id="PS50885"/>
    </source>
</evidence>
<evidence type="ECO:0000256" key="1">
    <source>
        <dbReference type="ARBA" id="ARBA00000085"/>
    </source>
</evidence>
<dbReference type="CDD" id="cd00082">
    <property type="entry name" value="HisKA"/>
    <property type="match status" value="1"/>
</dbReference>
<dbReference type="InterPro" id="IPR036097">
    <property type="entry name" value="HisK_dim/P_sf"/>
</dbReference>
<dbReference type="EMBL" id="SUMC01000035">
    <property type="protein sequence ID" value="TKA06670.1"/>
    <property type="molecule type" value="Genomic_DNA"/>
</dbReference>
<dbReference type="PROSITE" id="PS50885">
    <property type="entry name" value="HAMP"/>
    <property type="match status" value="1"/>
</dbReference>
<dbReference type="InterPro" id="IPR003661">
    <property type="entry name" value="HisK_dim/P_dom"/>
</dbReference>
<reference evidence="14 15" key="1">
    <citation type="submission" date="2019-04" db="EMBL/GenBank/DDBJ databases">
        <title>Streptomyces oryziradicis sp. nov., a novel actinomycete isolated from rhizosphere soil of rice (Oryza sativa L.).</title>
        <authorList>
            <person name="Li C."/>
        </authorList>
    </citation>
    <scope>NUCLEOTIDE SEQUENCE [LARGE SCALE GENOMIC DNA]</scope>
    <source>
        <strain evidence="14 15">NEAU-C40</strain>
    </source>
</reference>
<dbReference type="Pfam" id="PF02518">
    <property type="entry name" value="HATPase_c"/>
    <property type="match status" value="1"/>
</dbReference>
<gene>
    <name evidence="14" type="ORF">FCI23_30260</name>
</gene>
<accession>A0A4U0SBD5</accession>
<dbReference type="SMART" id="SM00304">
    <property type="entry name" value="HAMP"/>
    <property type="match status" value="1"/>
</dbReference>
<proteinExistence type="predicted"/>
<feature type="domain" description="HAMP" evidence="13">
    <location>
        <begin position="204"/>
        <end position="256"/>
    </location>
</feature>
<evidence type="ECO:0000256" key="8">
    <source>
        <dbReference type="ARBA" id="ARBA00022989"/>
    </source>
</evidence>
<dbReference type="GO" id="GO:0005886">
    <property type="term" value="C:plasma membrane"/>
    <property type="evidence" value="ECO:0007669"/>
    <property type="project" value="UniProtKB-SubCell"/>
</dbReference>
<dbReference type="PANTHER" id="PTHR45436">
    <property type="entry name" value="SENSOR HISTIDINE KINASE YKOH"/>
    <property type="match status" value="1"/>
</dbReference>
<dbReference type="InterPro" id="IPR050428">
    <property type="entry name" value="TCS_sensor_his_kinase"/>
</dbReference>
<dbReference type="GO" id="GO:0000155">
    <property type="term" value="F:phosphorelay sensor kinase activity"/>
    <property type="evidence" value="ECO:0007669"/>
    <property type="project" value="InterPro"/>
</dbReference>
<evidence type="ECO:0000256" key="7">
    <source>
        <dbReference type="ARBA" id="ARBA00022777"/>
    </source>
</evidence>
<dbReference type="InterPro" id="IPR003660">
    <property type="entry name" value="HAMP_dom"/>
</dbReference>
<dbReference type="Proteomes" id="UP000305778">
    <property type="component" value="Unassembled WGS sequence"/>
</dbReference>
<sequence>MSRRSAASSATGSRSPPCGTSATAWNRRTRARAAADMRRRILRATVAAVVCAVLLFAVPLGVAALRLYRQDEVRELQQTADQVAVSVPRQLRGSGDPMELPRTEGGTRIAVYDTGARLVTGSGPATGDGPVRGAMAGRASSATLGGRLVVAVPVGSGEQIRAVVRVSSSAAQPVHRAVLTWAAMGGLAALAVGVGVLVAVRSSRRLAHPLEALAATAGRLETGDLAARAAPSGLPEADEVGGALNRAAERIDRLVQRERSFSADASHQLRTALTGTRLELESALAARDRADPYGAMGSALESLNRMEATLTDLLALARDVPERAPLDVGALLAEVESRWHGELAAAGRPLRIVTDNELPGAVGSQRAGRQVLDVLVGNAAAHGRGAVTVRARETAGVLAIDVEDEGFGVPDDLDPFGRRQGNGDGHGIGLALARSLVDTEGGRLFLSRPGPGPRFTWLVAAPGG</sequence>
<dbReference type="Gene3D" id="3.30.565.10">
    <property type="entry name" value="Histidine kinase-like ATPase, C-terminal domain"/>
    <property type="match status" value="1"/>
</dbReference>
<keyword evidence="6 11" id="KW-0812">Transmembrane</keyword>
<dbReference type="Gene3D" id="1.10.287.130">
    <property type="match status" value="1"/>
</dbReference>
<dbReference type="Pfam" id="PF00512">
    <property type="entry name" value="HisKA"/>
    <property type="match status" value="1"/>
</dbReference>
<evidence type="ECO:0000313" key="15">
    <source>
        <dbReference type="Proteomes" id="UP000305778"/>
    </source>
</evidence>
<evidence type="ECO:0000256" key="10">
    <source>
        <dbReference type="SAM" id="MobiDB-lite"/>
    </source>
</evidence>
<organism evidence="14 15">
    <name type="scientific">Actinacidiphila oryziradicis</name>
    <dbReference type="NCBI Taxonomy" id="2571141"/>
    <lineage>
        <taxon>Bacteria</taxon>
        <taxon>Bacillati</taxon>
        <taxon>Actinomycetota</taxon>
        <taxon>Actinomycetes</taxon>
        <taxon>Kitasatosporales</taxon>
        <taxon>Streptomycetaceae</taxon>
        <taxon>Actinacidiphila</taxon>
    </lineage>
</organism>
<feature type="transmembrane region" description="Helical" evidence="11">
    <location>
        <begin position="46"/>
        <end position="68"/>
    </location>
</feature>
<comment type="catalytic activity">
    <reaction evidence="1">
        <text>ATP + protein L-histidine = ADP + protein N-phospho-L-histidine.</text>
        <dbReference type="EC" id="2.7.13.3"/>
    </reaction>
</comment>
<dbReference type="SUPFAM" id="SSF55874">
    <property type="entry name" value="ATPase domain of HSP90 chaperone/DNA topoisomerase II/histidine kinase"/>
    <property type="match status" value="1"/>
</dbReference>
<dbReference type="PROSITE" id="PS50109">
    <property type="entry name" value="HIS_KIN"/>
    <property type="match status" value="1"/>
</dbReference>
<feature type="transmembrane region" description="Helical" evidence="11">
    <location>
        <begin position="178"/>
        <end position="200"/>
    </location>
</feature>